<comment type="function">
    <text evidence="6">Magnesium transporter that may mediate the influx of magnesium.</text>
</comment>
<feature type="transmembrane region" description="Helical" evidence="6">
    <location>
        <begin position="326"/>
        <end position="349"/>
    </location>
</feature>
<organism evidence="8 9">
    <name type="scientific">Macleaya cordata</name>
    <name type="common">Five-seeded plume-poppy</name>
    <name type="synonym">Bocconia cordata</name>
    <dbReference type="NCBI Taxonomy" id="56857"/>
    <lineage>
        <taxon>Eukaryota</taxon>
        <taxon>Viridiplantae</taxon>
        <taxon>Streptophyta</taxon>
        <taxon>Embryophyta</taxon>
        <taxon>Tracheophyta</taxon>
        <taxon>Spermatophyta</taxon>
        <taxon>Magnoliopsida</taxon>
        <taxon>Ranunculales</taxon>
        <taxon>Papaveraceae</taxon>
        <taxon>Papaveroideae</taxon>
        <taxon>Macleaya</taxon>
    </lineage>
</organism>
<dbReference type="Gene3D" id="2.40.128.330">
    <property type="match status" value="1"/>
</dbReference>
<reference evidence="8 9" key="1">
    <citation type="journal article" date="2017" name="Mol. Plant">
        <title>The Genome of Medicinal Plant Macleaya cordata Provides New Insights into Benzylisoquinoline Alkaloids Metabolism.</title>
        <authorList>
            <person name="Liu X."/>
            <person name="Liu Y."/>
            <person name="Huang P."/>
            <person name="Ma Y."/>
            <person name="Qing Z."/>
            <person name="Tang Q."/>
            <person name="Cao H."/>
            <person name="Cheng P."/>
            <person name="Zheng Y."/>
            <person name="Yuan Z."/>
            <person name="Zhou Y."/>
            <person name="Liu J."/>
            <person name="Tang Z."/>
            <person name="Zhuo Y."/>
            <person name="Zhang Y."/>
            <person name="Yu L."/>
            <person name="Huang J."/>
            <person name="Yang P."/>
            <person name="Peng Q."/>
            <person name="Zhang J."/>
            <person name="Jiang W."/>
            <person name="Zhang Z."/>
            <person name="Lin K."/>
            <person name="Ro D.K."/>
            <person name="Chen X."/>
            <person name="Xiong X."/>
            <person name="Shang Y."/>
            <person name="Huang S."/>
            <person name="Zeng J."/>
        </authorList>
    </citation>
    <scope>NUCLEOTIDE SEQUENCE [LARGE SCALE GENOMIC DNA]</scope>
    <source>
        <strain evidence="9">cv. BLH2017</strain>
        <tissue evidence="8">Root</tissue>
    </source>
</reference>
<dbReference type="FunFam" id="2.40.128.330:FF:000001">
    <property type="entry name" value="Magnesium transporter MRS2-1"/>
    <property type="match status" value="1"/>
</dbReference>
<sequence>MGRDGYSIVPVDPQTSLMKKTAVSRSWVLIDCTGKDQILDVDKYAIMHRVQIHARDLRILDPLLSYPSTILGREKAIVLNLEHIKAIITAEEVLLRDPFDDNVIPIVEELRRRLPINSIHQGQECGNEQSNGKNDVEVGEEDESPFEFRALEVALEAICSFLDARTTELETAAYPALDELTSKISSRNLDRVRKLKSAMTRLTARVQKVRDELEQLLDDDDDMADLYLSRKMAGASSPISGSGAQYWDPSSPTIGSKISRASRASVATRGDENDVEELEMLLEAYFMQIDGTLNKLTTLREYIDDTEDYINIQLDNHRNQLIQLELFLSSGTVSLSIYSLVAGIFGMNIPYKWNVDHGYMFKWVVIFSGITCASLFVLIISYARHKGLVGS</sequence>
<dbReference type="InParanoid" id="A0A200QZ55"/>
<dbReference type="AlphaFoldDB" id="A0A200QZ55"/>
<protein>
    <recommendedName>
        <fullName evidence="6">Magnesium transporter</fullName>
    </recommendedName>
</protein>
<keyword evidence="7" id="KW-0175">Coiled coil</keyword>
<evidence type="ECO:0000313" key="9">
    <source>
        <dbReference type="Proteomes" id="UP000195402"/>
    </source>
</evidence>
<keyword evidence="6" id="KW-0813">Transport</keyword>
<comment type="subcellular location">
    <subcellularLocation>
        <location evidence="1 6">Membrane</location>
        <topology evidence="1 6">Multi-pass membrane protein</topology>
    </subcellularLocation>
</comment>
<evidence type="ECO:0000256" key="3">
    <source>
        <dbReference type="ARBA" id="ARBA00022692"/>
    </source>
</evidence>
<dbReference type="GO" id="GO:0015095">
    <property type="term" value="F:magnesium ion transmembrane transporter activity"/>
    <property type="evidence" value="ECO:0007669"/>
    <property type="project" value="TreeGrafter"/>
</dbReference>
<dbReference type="InterPro" id="IPR045863">
    <property type="entry name" value="CorA_TM1_TM2"/>
</dbReference>
<evidence type="ECO:0000256" key="5">
    <source>
        <dbReference type="ARBA" id="ARBA00023136"/>
    </source>
</evidence>
<dbReference type="Pfam" id="PF22099">
    <property type="entry name" value="MRS2-like"/>
    <property type="match status" value="2"/>
</dbReference>
<keyword evidence="4 6" id="KW-1133">Transmembrane helix</keyword>
<evidence type="ECO:0000313" key="8">
    <source>
        <dbReference type="EMBL" id="OVA15754.1"/>
    </source>
</evidence>
<name>A0A200QZ55_MACCD</name>
<dbReference type="FunCoup" id="A0A200QZ55">
    <property type="interactions" value="459"/>
</dbReference>
<evidence type="ECO:0000256" key="7">
    <source>
        <dbReference type="SAM" id="Coils"/>
    </source>
</evidence>
<dbReference type="OrthoDB" id="10251508at2759"/>
<evidence type="ECO:0000256" key="4">
    <source>
        <dbReference type="ARBA" id="ARBA00022989"/>
    </source>
</evidence>
<keyword evidence="3 6" id="KW-0812">Transmembrane</keyword>
<feature type="transmembrane region" description="Helical" evidence="6">
    <location>
        <begin position="361"/>
        <end position="383"/>
    </location>
</feature>
<evidence type="ECO:0000256" key="2">
    <source>
        <dbReference type="ARBA" id="ARBA00007535"/>
    </source>
</evidence>
<comment type="caution">
    <text evidence="8">The sequence shown here is derived from an EMBL/GenBank/DDBJ whole genome shotgun (WGS) entry which is preliminary data.</text>
</comment>
<keyword evidence="6" id="KW-0460">Magnesium</keyword>
<keyword evidence="9" id="KW-1185">Reference proteome</keyword>
<feature type="coiled-coil region" evidence="7">
    <location>
        <begin position="192"/>
        <end position="219"/>
    </location>
</feature>
<dbReference type="PANTHER" id="PTHR13890:SF31">
    <property type="entry name" value="MAGNESIUM TRANSPORTER MRS2-2-RELATED"/>
    <property type="match status" value="1"/>
</dbReference>
<dbReference type="InterPro" id="IPR039204">
    <property type="entry name" value="MRS2-like"/>
</dbReference>
<accession>A0A200QZ55</accession>
<dbReference type="OMA" id="QREDIFW"/>
<dbReference type="SUPFAM" id="SSF144083">
    <property type="entry name" value="Magnesium transport protein CorA, transmembrane region"/>
    <property type="match status" value="1"/>
</dbReference>
<dbReference type="PANTHER" id="PTHR13890">
    <property type="entry name" value="RNA SPLICING PROTEIN MRS2, MITOCHONDRIAL"/>
    <property type="match status" value="1"/>
</dbReference>
<gene>
    <name evidence="8" type="ORF">BVC80_1829g55</name>
</gene>
<dbReference type="Proteomes" id="UP000195402">
    <property type="component" value="Unassembled WGS sequence"/>
</dbReference>
<keyword evidence="6" id="KW-0406">Ion transport</keyword>
<dbReference type="GO" id="GO:0016020">
    <property type="term" value="C:membrane"/>
    <property type="evidence" value="ECO:0007669"/>
    <property type="project" value="UniProtKB-SubCell"/>
</dbReference>
<dbReference type="EMBL" id="MVGT01000735">
    <property type="protein sequence ID" value="OVA15754.1"/>
    <property type="molecule type" value="Genomic_DNA"/>
</dbReference>
<keyword evidence="5 6" id="KW-0472">Membrane</keyword>
<evidence type="ECO:0000256" key="1">
    <source>
        <dbReference type="ARBA" id="ARBA00004141"/>
    </source>
</evidence>
<evidence type="ECO:0000256" key="6">
    <source>
        <dbReference type="RuleBase" id="RU366041"/>
    </source>
</evidence>
<dbReference type="Gene3D" id="1.20.58.340">
    <property type="entry name" value="Magnesium transport protein CorA, transmembrane region"/>
    <property type="match status" value="2"/>
</dbReference>
<comment type="similarity">
    <text evidence="2 6">Belongs to the CorA metal ion transporter (MIT) (TC 1.A.35.5) family.</text>
</comment>
<dbReference type="CDD" id="cd12823">
    <property type="entry name" value="Mrs2_Mfm1p-like"/>
    <property type="match status" value="1"/>
</dbReference>
<proteinExistence type="inferred from homology"/>